<evidence type="ECO:0008006" key="3">
    <source>
        <dbReference type="Google" id="ProtNLM"/>
    </source>
</evidence>
<evidence type="ECO:0000313" key="1">
    <source>
        <dbReference type="EMBL" id="CAE8733263.1"/>
    </source>
</evidence>
<sequence>MFLCCDTQLGTEVIESAERGVPSSELEQAEPKQEVPVEEVPVENPTGILSGKKEPFVLTLDLTSGAVLDVDLDTSDQGVLLVSSLEGGGAIEKWNSSCTDSQSKVQVLDRVVAVNGETGVAKELAAKLKPGFKYELTVQHAVLLEVSIAEVNKPIGLELNKPIAEVNKPNMPNGKGLAIKTVSATGHVKEWNETAPADSQVMATCRVIRVNTKDAMAGEEPAALLKELKEAKALQMLVASWA</sequence>
<reference evidence="1" key="1">
    <citation type="submission" date="2021-02" db="EMBL/GenBank/DDBJ databases">
        <authorList>
            <person name="Dougan E. K."/>
            <person name="Rhodes N."/>
            <person name="Thang M."/>
            <person name="Chan C."/>
        </authorList>
    </citation>
    <scope>NUCLEOTIDE SEQUENCE</scope>
</reference>
<dbReference type="AlphaFoldDB" id="A0A813LRQ3"/>
<evidence type="ECO:0000313" key="2">
    <source>
        <dbReference type="Proteomes" id="UP000626109"/>
    </source>
</evidence>
<organism evidence="1 2">
    <name type="scientific">Polarella glacialis</name>
    <name type="common">Dinoflagellate</name>
    <dbReference type="NCBI Taxonomy" id="89957"/>
    <lineage>
        <taxon>Eukaryota</taxon>
        <taxon>Sar</taxon>
        <taxon>Alveolata</taxon>
        <taxon>Dinophyceae</taxon>
        <taxon>Suessiales</taxon>
        <taxon>Suessiaceae</taxon>
        <taxon>Polarella</taxon>
    </lineage>
</organism>
<comment type="caution">
    <text evidence="1">The sequence shown here is derived from an EMBL/GenBank/DDBJ whole genome shotgun (WGS) entry which is preliminary data.</text>
</comment>
<proteinExistence type="predicted"/>
<dbReference type="EMBL" id="CAJNNW010036304">
    <property type="protein sequence ID" value="CAE8733263.1"/>
    <property type="molecule type" value="Genomic_DNA"/>
</dbReference>
<gene>
    <name evidence="1" type="ORF">PGLA2088_LOCUS46769</name>
</gene>
<dbReference type="Proteomes" id="UP000626109">
    <property type="component" value="Unassembled WGS sequence"/>
</dbReference>
<name>A0A813LRQ3_POLGL</name>
<accession>A0A813LRQ3</accession>
<protein>
    <recommendedName>
        <fullName evidence="3">PDZ domain-containing protein</fullName>
    </recommendedName>
</protein>